<dbReference type="PANTHER" id="PTHR30250">
    <property type="entry name" value="PST FAMILY PREDICTED COLANIC ACID TRANSPORTER"/>
    <property type="match status" value="1"/>
</dbReference>
<dbReference type="GO" id="GO:0005886">
    <property type="term" value="C:plasma membrane"/>
    <property type="evidence" value="ECO:0007669"/>
    <property type="project" value="UniProtKB-SubCell"/>
</dbReference>
<protein>
    <submittedName>
        <fullName evidence="8">O-antigen/teichoic acid export membrane protein</fullName>
    </submittedName>
</protein>
<feature type="transmembrane region" description="Helical" evidence="7">
    <location>
        <begin position="288"/>
        <end position="306"/>
    </location>
</feature>
<gene>
    <name evidence="8" type="ORF">FHS88_003361</name>
</gene>
<dbReference type="Pfam" id="PF13440">
    <property type="entry name" value="Polysacc_synt_3"/>
    <property type="match status" value="1"/>
</dbReference>
<feature type="transmembrane region" description="Helical" evidence="7">
    <location>
        <begin position="155"/>
        <end position="174"/>
    </location>
</feature>
<feature type="transmembrane region" description="Helical" evidence="7">
    <location>
        <begin position="45"/>
        <end position="69"/>
    </location>
</feature>
<feature type="transmembrane region" description="Helical" evidence="7">
    <location>
        <begin position="406"/>
        <end position="430"/>
    </location>
</feature>
<evidence type="ECO:0000256" key="4">
    <source>
        <dbReference type="ARBA" id="ARBA00022692"/>
    </source>
</evidence>
<feature type="transmembrane region" description="Helical" evidence="7">
    <location>
        <begin position="213"/>
        <end position="235"/>
    </location>
</feature>
<feature type="transmembrane region" description="Helical" evidence="7">
    <location>
        <begin position="90"/>
        <end position="109"/>
    </location>
</feature>
<evidence type="ECO:0000256" key="2">
    <source>
        <dbReference type="ARBA" id="ARBA00007430"/>
    </source>
</evidence>
<evidence type="ECO:0000313" key="9">
    <source>
        <dbReference type="Proteomes" id="UP000562254"/>
    </source>
</evidence>
<feature type="transmembrane region" description="Helical" evidence="7">
    <location>
        <begin position="450"/>
        <end position="471"/>
    </location>
</feature>
<comment type="caution">
    <text evidence="8">The sequence shown here is derived from an EMBL/GenBank/DDBJ whole genome shotgun (WGS) entry which is preliminary data.</text>
</comment>
<proteinExistence type="inferred from homology"/>
<evidence type="ECO:0000313" key="8">
    <source>
        <dbReference type="EMBL" id="MBB5691209.1"/>
    </source>
</evidence>
<comment type="similarity">
    <text evidence="2">Belongs to the polysaccharide synthase family.</text>
</comment>
<dbReference type="EMBL" id="JACIJE010000010">
    <property type="protein sequence ID" value="MBB5691209.1"/>
    <property type="molecule type" value="Genomic_DNA"/>
</dbReference>
<feature type="transmembrane region" description="Helical" evidence="7">
    <location>
        <begin position="115"/>
        <end position="134"/>
    </location>
</feature>
<sequence length="498" mass="53250">MSGSLAQRVAKGAAFMVAARLAARLIGVLSTLILARLLMPEDFGIIALAAAAFTLADMALATGYALLLVRRETVDRDVYDTAWTMNLIRCVLLAAITVATAPLQAWAVGEPRIEAVLMVVAATTLLDGFTSIGLMRQQRELRFGPAFRLQITQRLLSFALTVVLAIVLGNYWALVLGNLAAKMVTVPYSYLLAPHRPRLCLTHWREFLSFSKWLFALNLCNATDLISPNLLLGALQGVGATGRYAVAHQLGAAPVSEIASPVRQPLYAGYANVQGEPDRLRRHFLESLALVAAVIVPLSVGIALTAPEIERIALGRNWAGTAPLIALCALFALVDYIALFPHSILTIRDRLGQMVATYAATLLLRLPFVVLGIWWDGATGMAAALLATSLGNALVWHRLGGRELGYSLAMAGAAVARPLLAALLMTAVVLALRSALPPASGELGEALLRLLLLALAGAATHLGAAFALWWLAGRPHGAETRVIEMALAALRRIRPARR</sequence>
<feature type="transmembrane region" description="Helical" evidence="7">
    <location>
        <begin position="21"/>
        <end position="39"/>
    </location>
</feature>
<keyword evidence="3" id="KW-1003">Cell membrane</keyword>
<reference evidence="8 9" key="1">
    <citation type="submission" date="2020-08" db="EMBL/GenBank/DDBJ databases">
        <title>Genomic Encyclopedia of Type Strains, Phase IV (KMG-IV): sequencing the most valuable type-strain genomes for metagenomic binning, comparative biology and taxonomic classification.</title>
        <authorList>
            <person name="Goeker M."/>
        </authorList>
    </citation>
    <scope>NUCLEOTIDE SEQUENCE [LARGE SCALE GENOMIC DNA]</scope>
    <source>
        <strain evidence="8 9">DSM 25895</strain>
    </source>
</reference>
<evidence type="ECO:0000256" key="3">
    <source>
        <dbReference type="ARBA" id="ARBA00022475"/>
    </source>
</evidence>
<accession>A0A840XX71</accession>
<keyword evidence="6 7" id="KW-0472">Membrane</keyword>
<dbReference type="PANTHER" id="PTHR30250:SF10">
    <property type="entry name" value="LIPOPOLYSACCHARIDE BIOSYNTHESIS PROTEIN WZXC"/>
    <property type="match status" value="1"/>
</dbReference>
<name>A0A840XX71_9PROT</name>
<keyword evidence="5 7" id="KW-1133">Transmembrane helix</keyword>
<dbReference type="AlphaFoldDB" id="A0A840XX71"/>
<feature type="transmembrane region" description="Helical" evidence="7">
    <location>
        <begin position="381"/>
        <end position="399"/>
    </location>
</feature>
<keyword evidence="9" id="KW-1185">Reference proteome</keyword>
<keyword evidence="4 7" id="KW-0812">Transmembrane</keyword>
<evidence type="ECO:0000256" key="6">
    <source>
        <dbReference type="ARBA" id="ARBA00023136"/>
    </source>
</evidence>
<evidence type="ECO:0000256" key="1">
    <source>
        <dbReference type="ARBA" id="ARBA00004651"/>
    </source>
</evidence>
<feature type="transmembrane region" description="Helical" evidence="7">
    <location>
        <begin position="351"/>
        <end position="375"/>
    </location>
</feature>
<dbReference type="InterPro" id="IPR050833">
    <property type="entry name" value="Poly_Biosynth_Transport"/>
</dbReference>
<evidence type="ECO:0000256" key="7">
    <source>
        <dbReference type="SAM" id="Phobius"/>
    </source>
</evidence>
<comment type="subcellular location">
    <subcellularLocation>
        <location evidence="1">Cell membrane</location>
        <topology evidence="1">Multi-pass membrane protein</topology>
    </subcellularLocation>
</comment>
<organism evidence="8 9">
    <name type="scientific">Neoroseomonas alkaliterrae</name>
    <dbReference type="NCBI Taxonomy" id="1452450"/>
    <lineage>
        <taxon>Bacteria</taxon>
        <taxon>Pseudomonadati</taxon>
        <taxon>Pseudomonadota</taxon>
        <taxon>Alphaproteobacteria</taxon>
        <taxon>Acetobacterales</taxon>
        <taxon>Acetobacteraceae</taxon>
        <taxon>Neoroseomonas</taxon>
    </lineage>
</organism>
<evidence type="ECO:0000256" key="5">
    <source>
        <dbReference type="ARBA" id="ARBA00022989"/>
    </source>
</evidence>
<feature type="transmembrane region" description="Helical" evidence="7">
    <location>
        <begin position="318"/>
        <end position="339"/>
    </location>
</feature>
<dbReference type="RefSeq" id="WP_184486597.1">
    <property type="nucleotide sequence ID" value="NZ_JAAEDJ010000171.1"/>
</dbReference>
<dbReference type="Proteomes" id="UP000562254">
    <property type="component" value="Unassembled WGS sequence"/>
</dbReference>